<proteinExistence type="predicted"/>
<protein>
    <recommendedName>
        <fullName evidence="2">ARM repeat superfamily protein</fullName>
    </recommendedName>
</protein>
<dbReference type="EMBL" id="HBHM01002437">
    <property type="protein sequence ID" value="CAD9722666.1"/>
    <property type="molecule type" value="Transcribed_RNA"/>
</dbReference>
<sequence length="555" mass="58171">MPASRMDTTAMDEDWASECGRALDLMRLVPDSQPAEERAAKCLVEAVLGSSASTVSSDSESCSESLCCEDVAQEVVEDFLRRAVSLLSGLTDATDLSRSCASLDRFAQTRLGSLYMSRSIDSAFLEEALRGYPTPVRRLLGRQVRRMMAEASIGAAKKVGLVRALGPFLVQEEDVGVAEILESCVSAAAGAVASADDGEGALEEIVDSLEYLLGNPSAWGTADLRVVGRLLEVAAMGKGAFAKLCKPGGVLDAIRDALREAPLDELLAISLLERLEFVSLRDAGVGGLKAALTFLDRTEPALTALVEREDLLVMTRCSSMRVLATLQSLRCAGEPGFQVSAGFLGKVVEIFEGAAVTDTELVRSAVDALNGFLHANAAGLHSALGQDSGASIASILARHALVGSDFDSSVQEVALRTLSSFVGRGGDVGGVRTAIFAALSEAAGLTLSTALARALAKPEEEVREAAYDLARELAGAGAWGPAELCAGDGLVRRIADPKSELVPKMATARYRCACRLFEAFSEVEATPESSLKLLSDSVKAGPYGSGVRVVGTESL</sequence>
<accession>A0A7S2T957</accession>
<organism evidence="1">
    <name type="scientific">Chloropicon roscoffensis</name>
    <dbReference type="NCBI Taxonomy" id="1461544"/>
    <lineage>
        <taxon>Eukaryota</taxon>
        <taxon>Viridiplantae</taxon>
        <taxon>Chlorophyta</taxon>
        <taxon>Chloropicophyceae</taxon>
        <taxon>Chloropicales</taxon>
        <taxon>Chloropicaceae</taxon>
        <taxon>Chloropicon</taxon>
    </lineage>
</organism>
<evidence type="ECO:0008006" key="2">
    <source>
        <dbReference type="Google" id="ProtNLM"/>
    </source>
</evidence>
<name>A0A7S2T957_9CHLO</name>
<reference evidence="1" key="1">
    <citation type="submission" date="2021-01" db="EMBL/GenBank/DDBJ databases">
        <authorList>
            <person name="Corre E."/>
            <person name="Pelletier E."/>
            <person name="Niang G."/>
            <person name="Scheremetjew M."/>
            <person name="Finn R."/>
            <person name="Kale V."/>
            <person name="Holt S."/>
            <person name="Cochrane G."/>
            <person name="Meng A."/>
            <person name="Brown T."/>
            <person name="Cohen L."/>
        </authorList>
    </citation>
    <scope>NUCLEOTIDE SEQUENCE</scope>
    <source>
        <strain evidence="1">RCC2335</strain>
    </source>
</reference>
<dbReference type="AlphaFoldDB" id="A0A7S2T957"/>
<gene>
    <name evidence="1" type="ORF">CROS1312_LOCUS1914</name>
</gene>
<evidence type="ECO:0000313" key="1">
    <source>
        <dbReference type="EMBL" id="CAD9722666.1"/>
    </source>
</evidence>